<organism evidence="1 2">
    <name type="scientific">Rahnella sikkimica</name>
    <dbReference type="NCBI Taxonomy" id="1805933"/>
    <lineage>
        <taxon>Bacteria</taxon>
        <taxon>Pseudomonadati</taxon>
        <taxon>Pseudomonadota</taxon>
        <taxon>Gammaproteobacteria</taxon>
        <taxon>Enterobacterales</taxon>
        <taxon>Yersiniaceae</taxon>
        <taxon>Rahnella</taxon>
    </lineage>
</organism>
<dbReference type="Proteomes" id="UP000239197">
    <property type="component" value="Chromosome"/>
</dbReference>
<keyword evidence="2" id="KW-1185">Reference proteome</keyword>
<dbReference type="AlphaFoldDB" id="A0A2L1UPC4"/>
<evidence type="ECO:0000313" key="1">
    <source>
        <dbReference type="EMBL" id="AVF34787.1"/>
    </source>
</evidence>
<dbReference type="KEGG" id="rox:BV494_07485"/>
<gene>
    <name evidence="1" type="ORF">BV494_07485</name>
</gene>
<dbReference type="EMBL" id="CP019062">
    <property type="protein sequence ID" value="AVF34787.1"/>
    <property type="molecule type" value="Genomic_DNA"/>
</dbReference>
<protein>
    <submittedName>
        <fullName evidence="1">Uncharacterized protein</fullName>
    </submittedName>
</protein>
<sequence>MIAQLLVPKPTKEGYDEPSLESPRLFLHALRWLALFQKLRLVPQTPPLRGTFASGSNLLEKRLSLFLTARSTPF</sequence>
<evidence type="ECO:0000313" key="2">
    <source>
        <dbReference type="Proteomes" id="UP000239197"/>
    </source>
</evidence>
<accession>A0A2L1UPC4</accession>
<reference evidence="2" key="1">
    <citation type="submission" date="2017-01" db="EMBL/GenBank/DDBJ databases">
        <title>Genome sequence of Rouxiella sp. ERMR1:05.</title>
        <authorList>
            <person name="Kumar R."/>
            <person name="Singh D."/>
            <person name="Kumar S."/>
        </authorList>
    </citation>
    <scope>NUCLEOTIDE SEQUENCE [LARGE SCALE GENOMIC DNA]</scope>
    <source>
        <strain evidence="2">ERMR1:05</strain>
    </source>
</reference>
<name>A0A2L1UPC4_9GAMM</name>
<proteinExistence type="predicted"/>
<dbReference type="OrthoDB" id="9935095at2"/>